<dbReference type="PANTHER" id="PTHR11564">
    <property type="entry name" value="SIGNAL RECOGNITION PARTICLE 54K PROTEIN SRP54"/>
    <property type="match status" value="1"/>
</dbReference>
<reference evidence="12 13" key="1">
    <citation type="submission" date="2019-08" db="EMBL/GenBank/DDBJ databases">
        <title>Deep-cultivation of Planctomycetes and their phenomic and genomic characterization uncovers novel biology.</title>
        <authorList>
            <person name="Wiegand S."/>
            <person name="Jogler M."/>
            <person name="Boedeker C."/>
            <person name="Pinto D."/>
            <person name="Vollmers J."/>
            <person name="Rivas-Marin E."/>
            <person name="Kohn T."/>
            <person name="Peeters S.H."/>
            <person name="Heuer A."/>
            <person name="Rast P."/>
            <person name="Oberbeckmann S."/>
            <person name="Bunk B."/>
            <person name="Jeske O."/>
            <person name="Meyerdierks A."/>
            <person name="Storesund J.E."/>
            <person name="Kallscheuer N."/>
            <person name="Luecker S."/>
            <person name="Lage O.M."/>
            <person name="Pohl T."/>
            <person name="Merkel B.J."/>
            <person name="Hornburger P."/>
            <person name="Mueller R.-W."/>
            <person name="Bruemmer F."/>
            <person name="Labrenz M."/>
            <person name="Spormann A.M."/>
            <person name="Op den Camp H."/>
            <person name="Overmann J."/>
            <person name="Amann R."/>
            <person name="Jetten M.S.M."/>
            <person name="Mascher T."/>
            <person name="Medema M.H."/>
            <person name="Devos D.P."/>
            <person name="Kaster A.-K."/>
            <person name="Ovreas L."/>
            <person name="Rohde M."/>
            <person name="Galperin M.Y."/>
            <person name="Jogler C."/>
        </authorList>
    </citation>
    <scope>NUCLEOTIDE SEQUENCE [LARGE SCALE GENOMIC DNA]</scope>
    <source>
        <strain evidence="12 13">Pr1d</strain>
    </source>
</reference>
<comment type="catalytic activity">
    <reaction evidence="8 9">
        <text>GTP + H2O = GDP + phosphate + H(+)</text>
        <dbReference type="Rhea" id="RHEA:19669"/>
        <dbReference type="ChEBI" id="CHEBI:15377"/>
        <dbReference type="ChEBI" id="CHEBI:15378"/>
        <dbReference type="ChEBI" id="CHEBI:37565"/>
        <dbReference type="ChEBI" id="CHEBI:43474"/>
        <dbReference type="ChEBI" id="CHEBI:58189"/>
        <dbReference type="EC" id="3.6.5.4"/>
    </reaction>
</comment>
<name>A0A5B9QDD2_9BACT</name>
<keyword evidence="5 9" id="KW-0342">GTP-binding</keyword>
<gene>
    <name evidence="9 12" type="primary">ffh</name>
    <name evidence="12" type="ORF">Pr1d_22350</name>
</gene>
<evidence type="ECO:0000259" key="11">
    <source>
        <dbReference type="PROSITE" id="PS00300"/>
    </source>
</evidence>
<feature type="region of interest" description="Disordered" evidence="10">
    <location>
        <begin position="445"/>
        <end position="494"/>
    </location>
</feature>
<evidence type="ECO:0000256" key="6">
    <source>
        <dbReference type="ARBA" id="ARBA00023135"/>
    </source>
</evidence>
<evidence type="ECO:0000256" key="4">
    <source>
        <dbReference type="ARBA" id="ARBA00022884"/>
    </source>
</evidence>
<dbReference type="InterPro" id="IPR004780">
    <property type="entry name" value="SRP"/>
</dbReference>
<dbReference type="HAMAP" id="MF_00306">
    <property type="entry name" value="SRP54"/>
    <property type="match status" value="1"/>
</dbReference>
<evidence type="ECO:0000256" key="3">
    <source>
        <dbReference type="ARBA" id="ARBA00022801"/>
    </source>
</evidence>
<comment type="subunit">
    <text evidence="9">Part of the signal recognition particle protein translocation system, which is composed of SRP and FtsY.</text>
</comment>
<dbReference type="InterPro" id="IPR022941">
    <property type="entry name" value="SRP54"/>
</dbReference>
<dbReference type="GO" id="GO:0003924">
    <property type="term" value="F:GTPase activity"/>
    <property type="evidence" value="ECO:0007669"/>
    <property type="project" value="UniProtKB-UniRule"/>
</dbReference>
<dbReference type="GO" id="GO:0005525">
    <property type="term" value="F:GTP binding"/>
    <property type="evidence" value="ECO:0007669"/>
    <property type="project" value="UniProtKB-UniRule"/>
</dbReference>
<dbReference type="SMART" id="SM00382">
    <property type="entry name" value="AAA"/>
    <property type="match status" value="1"/>
</dbReference>
<evidence type="ECO:0000256" key="2">
    <source>
        <dbReference type="ARBA" id="ARBA00022741"/>
    </source>
</evidence>
<dbReference type="AlphaFoldDB" id="A0A5B9QDD2"/>
<keyword evidence="4 9" id="KW-0694">RNA-binding</keyword>
<keyword evidence="13" id="KW-1185">Reference proteome</keyword>
<feature type="compositionally biased region" description="Basic and acidic residues" evidence="10">
    <location>
        <begin position="468"/>
        <end position="483"/>
    </location>
</feature>
<dbReference type="InterPro" id="IPR000897">
    <property type="entry name" value="SRP54_GTPase_dom"/>
</dbReference>
<dbReference type="Pfam" id="PF02881">
    <property type="entry name" value="SRP54_N"/>
    <property type="match status" value="1"/>
</dbReference>
<dbReference type="InterPro" id="IPR036891">
    <property type="entry name" value="Signal_recog_part_SRP54_M_sf"/>
</dbReference>
<dbReference type="KEGG" id="bgok:Pr1d_22350"/>
<sequence length="494" mass="54909">MFEALQDGLTSAFKTLRGKGKLSEANMRDGLKLVEKSLLEADVSFPVVRQFMADVTEQAVGEKVLKSLDPSQQVVGLIYQELVNMMGPVDNSLHLLGKDQVTVLMMCGLQGSGKTTTCGKLGRMLKESGRKPLMVAADLQRPAAIDQLHVIGEQLGIEVFSDRGQKDPVTVCNEALKQAKKLGADVVILDTAGRLHVDDELMGQLQRIDRQCNPHQAYLVVDGMTGQDAVNSAKAFNEALELDGVILTKMDGDARGGAAISVKHVTGVPIKFIGTGEHLDALEEFHADRMAGRILGQGDIMTLVEKAQREFDQDEMLRQEERMKKGEFTLDDFKSQLSQIKKLGPLQKVMGMIPGMSGMKDAMGDMDPEQDMKRLFGIIDSMTADERRNPTKTIDQSRRRRIAAGSGVEPHEVNELVKQFDVMATMMTQLAGKGMRERMKMMRQMQSEMTNPNAQLAKKKQPTGKRLSPAEKAKLKKEREKEMRRKKREQRGRK</sequence>
<comment type="similarity">
    <text evidence="1 9">Belongs to the GTP-binding SRP family. SRP54 subfamily.</text>
</comment>
<accession>A0A5B9QDD2</accession>
<evidence type="ECO:0000256" key="10">
    <source>
        <dbReference type="SAM" id="MobiDB-lite"/>
    </source>
</evidence>
<keyword evidence="6 9" id="KW-0733">Signal recognition particle</keyword>
<dbReference type="Pfam" id="PF02978">
    <property type="entry name" value="SRP_SPB"/>
    <property type="match status" value="1"/>
</dbReference>
<feature type="binding site" evidence="9">
    <location>
        <begin position="190"/>
        <end position="194"/>
    </location>
    <ligand>
        <name>GTP</name>
        <dbReference type="ChEBI" id="CHEBI:37565"/>
    </ligand>
</feature>
<evidence type="ECO:0000256" key="1">
    <source>
        <dbReference type="ARBA" id="ARBA00005450"/>
    </source>
</evidence>
<evidence type="ECO:0000313" key="12">
    <source>
        <dbReference type="EMBL" id="QEG34946.1"/>
    </source>
</evidence>
<dbReference type="GO" id="GO:0048500">
    <property type="term" value="C:signal recognition particle"/>
    <property type="evidence" value="ECO:0007669"/>
    <property type="project" value="UniProtKB-UniRule"/>
</dbReference>
<dbReference type="SMART" id="SM00962">
    <property type="entry name" value="SRP54"/>
    <property type="match status" value="1"/>
</dbReference>
<dbReference type="Gene3D" id="1.20.120.140">
    <property type="entry name" value="Signal recognition particle SRP54, nucleotide-binding domain"/>
    <property type="match status" value="1"/>
</dbReference>
<dbReference type="SUPFAM" id="SSF52540">
    <property type="entry name" value="P-loop containing nucleoside triphosphate hydrolases"/>
    <property type="match status" value="1"/>
</dbReference>
<evidence type="ECO:0000313" key="13">
    <source>
        <dbReference type="Proteomes" id="UP000323917"/>
    </source>
</evidence>
<dbReference type="InterPro" id="IPR013822">
    <property type="entry name" value="Signal_recog_particl_SRP54_hlx"/>
</dbReference>
<evidence type="ECO:0000256" key="9">
    <source>
        <dbReference type="HAMAP-Rule" id="MF_00306"/>
    </source>
</evidence>
<keyword evidence="9" id="KW-0963">Cytoplasm</keyword>
<dbReference type="SUPFAM" id="SSF47446">
    <property type="entry name" value="Signal peptide-binding domain"/>
    <property type="match status" value="1"/>
</dbReference>
<comment type="domain">
    <text evidence="9">Composed of three domains: the N-terminal N domain, which is responsible for interactions with the ribosome, the central G domain, which binds GTP, and the C-terminal M domain, which binds the RNA and the signal sequence of the RNC.</text>
</comment>
<dbReference type="InterPro" id="IPR027417">
    <property type="entry name" value="P-loop_NTPase"/>
</dbReference>
<dbReference type="GO" id="GO:0006614">
    <property type="term" value="P:SRP-dependent cotranslational protein targeting to membrane"/>
    <property type="evidence" value="ECO:0007669"/>
    <property type="project" value="InterPro"/>
</dbReference>
<dbReference type="PROSITE" id="PS00300">
    <property type="entry name" value="SRP54"/>
    <property type="match status" value="1"/>
</dbReference>
<dbReference type="EMBL" id="CP042913">
    <property type="protein sequence ID" value="QEG34946.1"/>
    <property type="molecule type" value="Genomic_DNA"/>
</dbReference>
<feature type="region of interest" description="Disordered" evidence="10">
    <location>
        <begin position="385"/>
        <end position="408"/>
    </location>
</feature>
<feature type="binding site" evidence="9">
    <location>
        <begin position="248"/>
        <end position="251"/>
    </location>
    <ligand>
        <name>GTP</name>
        <dbReference type="ChEBI" id="CHEBI:37565"/>
    </ligand>
</feature>
<proteinExistence type="inferred from homology"/>
<dbReference type="Gene3D" id="1.10.260.30">
    <property type="entry name" value="Signal recognition particle, SRP54 subunit, M-domain"/>
    <property type="match status" value="1"/>
</dbReference>
<dbReference type="InterPro" id="IPR042101">
    <property type="entry name" value="SRP54_N_sf"/>
</dbReference>
<keyword evidence="7 9" id="KW-0687">Ribonucleoprotein</keyword>
<feature type="domain" description="SRP54-type proteins GTP-binding" evidence="11">
    <location>
        <begin position="269"/>
        <end position="282"/>
    </location>
</feature>
<dbReference type="RefSeq" id="WP_148073518.1">
    <property type="nucleotide sequence ID" value="NZ_CP042913.1"/>
</dbReference>
<dbReference type="Pfam" id="PF00448">
    <property type="entry name" value="SRP54"/>
    <property type="match status" value="1"/>
</dbReference>
<evidence type="ECO:0000256" key="5">
    <source>
        <dbReference type="ARBA" id="ARBA00023134"/>
    </source>
</evidence>
<dbReference type="PANTHER" id="PTHR11564:SF5">
    <property type="entry name" value="SIGNAL RECOGNITION PARTICLE SUBUNIT SRP54"/>
    <property type="match status" value="1"/>
</dbReference>
<feature type="compositionally biased region" description="Basic residues" evidence="10">
    <location>
        <begin position="484"/>
        <end position="494"/>
    </location>
</feature>
<keyword evidence="3 9" id="KW-0378">Hydrolase</keyword>
<feature type="binding site" evidence="9">
    <location>
        <begin position="108"/>
        <end position="115"/>
    </location>
    <ligand>
        <name>GTP</name>
        <dbReference type="ChEBI" id="CHEBI:37565"/>
    </ligand>
</feature>
<dbReference type="EC" id="3.6.5.4" evidence="9"/>
<dbReference type="Proteomes" id="UP000323917">
    <property type="component" value="Chromosome"/>
</dbReference>
<dbReference type="CDD" id="cd18539">
    <property type="entry name" value="SRP_G"/>
    <property type="match status" value="1"/>
</dbReference>
<dbReference type="NCBIfam" id="TIGR00959">
    <property type="entry name" value="ffh"/>
    <property type="match status" value="1"/>
</dbReference>
<dbReference type="InterPro" id="IPR004125">
    <property type="entry name" value="Signal_recog_particle_SRP54_M"/>
</dbReference>
<organism evidence="12 13">
    <name type="scientific">Bythopirellula goksoeyrii</name>
    <dbReference type="NCBI Taxonomy" id="1400387"/>
    <lineage>
        <taxon>Bacteria</taxon>
        <taxon>Pseudomonadati</taxon>
        <taxon>Planctomycetota</taxon>
        <taxon>Planctomycetia</taxon>
        <taxon>Pirellulales</taxon>
        <taxon>Lacipirellulaceae</taxon>
        <taxon>Bythopirellula</taxon>
    </lineage>
</organism>
<dbReference type="InterPro" id="IPR003593">
    <property type="entry name" value="AAA+_ATPase"/>
</dbReference>
<evidence type="ECO:0000256" key="8">
    <source>
        <dbReference type="ARBA" id="ARBA00048027"/>
    </source>
</evidence>
<protein>
    <recommendedName>
        <fullName evidence="9">Signal recognition particle protein</fullName>
        <ecNumber evidence="9">3.6.5.4</ecNumber>
    </recommendedName>
    <alternativeName>
        <fullName evidence="9">Fifty-four homolog</fullName>
    </alternativeName>
</protein>
<comment type="subcellular location">
    <subcellularLocation>
        <location evidence="9">Cytoplasm</location>
    </subcellularLocation>
    <text evidence="9">The SRP-RNC complex is targeted to the cytoplasmic membrane.</text>
</comment>
<dbReference type="FunFam" id="3.40.50.300:FF:000022">
    <property type="entry name" value="Signal recognition particle 54 kDa subunit"/>
    <property type="match status" value="1"/>
</dbReference>
<keyword evidence="2 9" id="KW-0547">Nucleotide-binding</keyword>
<dbReference type="GO" id="GO:0008312">
    <property type="term" value="F:7S RNA binding"/>
    <property type="evidence" value="ECO:0007669"/>
    <property type="project" value="InterPro"/>
</dbReference>
<evidence type="ECO:0000256" key="7">
    <source>
        <dbReference type="ARBA" id="ARBA00023274"/>
    </source>
</evidence>
<comment type="function">
    <text evidence="9">Involved in targeting and insertion of nascent membrane proteins into the cytoplasmic membrane. Binds to the hydrophobic signal sequence of the ribosome-nascent chain (RNC) as it emerges from the ribosomes. The SRP-RNC complex is then targeted to the cytoplasmic membrane where it interacts with the SRP receptor FtsY.</text>
</comment>
<dbReference type="Gene3D" id="3.40.50.300">
    <property type="entry name" value="P-loop containing nucleotide triphosphate hydrolases"/>
    <property type="match status" value="1"/>
</dbReference>
<dbReference type="OrthoDB" id="9804720at2"/>
<dbReference type="SMART" id="SM00963">
    <property type="entry name" value="SRP54_N"/>
    <property type="match status" value="1"/>
</dbReference>